<sequence length="1246" mass="140287">MLQPLKLNVVKWGPLSNLLKFTATAIQASSSWLAIGHSVGSIAFFSIENVELQDKETSSKIVPKALILGHKAEICCLLWIPKDTISVENYTGNEFLLSICTDGKSSSDENSESLETLVCYTETGYIKTYQFDSLLLQRSTLPDSNSDIFLLQSSFSSNENSHIHPQIISNEFNTSEFLLLYKNSIRMFQFIDDELHEKHRWVSNSKHDMHFKSAHFVSTDTFILWNSYGLNTLVNFSLNGKDIVEDINNMPIALYIPTISVSTHCLGDKEFVSKGLFLNYYNQSGTIQLSIKNIVASAKNGSDVNSLLNSNEVEAKTNSDLVEYTSKEIVHNLNDIWTSDHFKQGSFDQVSCKLIHNKNYMILGLVNGDIIITDVINGLWPHNPGCSFYYDKPQVLQGHTAEITALFFLLSASKDLKICIHDLKLGTLLAAIPVLMSPINKFLVFDKDIIKNSKLKHKSYDSSVIESLVVCIGGDNSAAVISLLTIKVELVFPPSREPIISVHFDPKLNKLKVTYKSYSKLVVSLDFLSGYQIDDTVDEGLEFSWKQVSSGILSYPSDKPWLKLNSNQYLDLDTFSDSIPAAFEVIELDILEIEKSVSSEKLTEYQMGVLKVSFSLLHSWGLVESTDASISEILGIRSCNSKYPVSLANMSKGIFTVLFPLSDSPKSSWEQSSYLNSHRLLVLLIYIKIIFQGYEQFAVNLVNFYLTTLPKLIGQSFKCCDLNYLASYFLHEQNSLRDASRVLIYSQIKDLDSNDMIKLAEENSERVLKYASAVIHSSEQNLYNSNEAVVIISAVASHMPDLVKVNTFSALSALLSAALNGEDYYIVDSLRWLCIETLIIRNYELLVPFINCSQITRNVLLDFFMLLLEQGVSKKRNLQLKSTSSKNILGGSESKRPSLSKNNATATRMSRINSNHQARNISSKHHLVGDNGMGESSAKNGLNVRKKESVRAVGITRFLDTKFTMENGVLVHKLNLLKSALVHIFVVDPQSFCICIQEILYSKEISSHEINFIIQVLLYLAQKQPILMAKHMRGLFGAMLLSIRNINTNKNEDMKIYKKMNALKKKETVENAQIFGINLKSHLKKFLNYLVAIDIPHESMKQEMNTSCRKFANYVGDNFNNAFSVTEPSNSFCISDNGGMIDIYDMLSFELRSRVNVGNREIIRVSLDGMRYLATLCRDKEDMGVELSIWNLFDSRGVAINKPTKSMKIPSNYLDPIRESSPSDVKEKIKFVWKSSKSISLIVHEA</sequence>
<reference evidence="2 3" key="1">
    <citation type="journal article" date="2018" name="MBio">
        <title>Comparative Genomics Reveals the Core Gene Toolbox for the Fungus-Insect Symbiosis.</title>
        <authorList>
            <person name="Wang Y."/>
            <person name="Stata M."/>
            <person name="Wang W."/>
            <person name="Stajich J.E."/>
            <person name="White M.M."/>
            <person name="Moncalvo J.M."/>
        </authorList>
    </citation>
    <scope>NUCLEOTIDE SEQUENCE [LARGE SCALE GENOMIC DNA]</scope>
    <source>
        <strain evidence="2 3">SC-DP-2</strain>
    </source>
</reference>
<dbReference type="SUPFAM" id="SSF50978">
    <property type="entry name" value="WD40 repeat-like"/>
    <property type="match status" value="1"/>
</dbReference>
<dbReference type="InterPro" id="IPR015943">
    <property type="entry name" value="WD40/YVTN_repeat-like_dom_sf"/>
</dbReference>
<organism evidence="2 3">
    <name type="scientific">Smittium megazygosporum</name>
    <dbReference type="NCBI Taxonomy" id="133381"/>
    <lineage>
        <taxon>Eukaryota</taxon>
        <taxon>Fungi</taxon>
        <taxon>Fungi incertae sedis</taxon>
        <taxon>Zoopagomycota</taxon>
        <taxon>Kickxellomycotina</taxon>
        <taxon>Harpellomycetes</taxon>
        <taxon>Harpellales</taxon>
        <taxon>Legeriomycetaceae</taxon>
        <taxon>Smittium</taxon>
    </lineage>
</organism>
<dbReference type="InterPro" id="IPR036322">
    <property type="entry name" value="WD40_repeat_dom_sf"/>
</dbReference>
<feature type="non-terminal residue" evidence="2">
    <location>
        <position position="1246"/>
    </location>
</feature>
<dbReference type="AlphaFoldDB" id="A0A2T9ZBD4"/>
<dbReference type="InterPro" id="IPR049916">
    <property type="entry name" value="WDR72-like"/>
</dbReference>
<dbReference type="PANTHER" id="PTHR44099">
    <property type="entry name" value="RABCONNECTIN-3B, ISOFORM A"/>
    <property type="match status" value="1"/>
</dbReference>
<evidence type="ECO:0000313" key="3">
    <source>
        <dbReference type="Proteomes" id="UP000245609"/>
    </source>
</evidence>
<dbReference type="PANTHER" id="PTHR44099:SF4">
    <property type="entry name" value="RABCONNECTIN-3B, ISOFORM A"/>
    <property type="match status" value="1"/>
</dbReference>
<dbReference type="Proteomes" id="UP000245609">
    <property type="component" value="Unassembled WGS sequence"/>
</dbReference>
<feature type="region of interest" description="Disordered" evidence="1">
    <location>
        <begin position="887"/>
        <end position="906"/>
    </location>
</feature>
<keyword evidence="3" id="KW-1185">Reference proteome</keyword>
<proteinExistence type="predicted"/>
<gene>
    <name evidence="2" type="ORF">BB560_003671</name>
</gene>
<dbReference type="STRING" id="133381.A0A2T9ZBD4"/>
<dbReference type="EMBL" id="MBFS01000726">
    <property type="protein sequence ID" value="PVV01891.1"/>
    <property type="molecule type" value="Genomic_DNA"/>
</dbReference>
<protein>
    <submittedName>
        <fullName evidence="2">Uncharacterized protein</fullName>
    </submittedName>
</protein>
<evidence type="ECO:0000256" key="1">
    <source>
        <dbReference type="SAM" id="MobiDB-lite"/>
    </source>
</evidence>
<comment type="caution">
    <text evidence="2">The sequence shown here is derived from an EMBL/GenBank/DDBJ whole genome shotgun (WGS) entry which is preliminary data.</text>
</comment>
<name>A0A2T9ZBD4_9FUNG</name>
<dbReference type="GO" id="GO:0005737">
    <property type="term" value="C:cytoplasm"/>
    <property type="evidence" value="ECO:0007669"/>
    <property type="project" value="TreeGrafter"/>
</dbReference>
<dbReference type="OrthoDB" id="338622at2759"/>
<feature type="compositionally biased region" description="Polar residues" evidence="1">
    <location>
        <begin position="897"/>
        <end position="906"/>
    </location>
</feature>
<dbReference type="Gene3D" id="2.130.10.10">
    <property type="entry name" value="YVTN repeat-like/Quinoprotein amine dehydrogenase"/>
    <property type="match status" value="1"/>
</dbReference>
<evidence type="ECO:0000313" key="2">
    <source>
        <dbReference type="EMBL" id="PVV01891.1"/>
    </source>
</evidence>
<accession>A0A2T9ZBD4</accession>